<dbReference type="RefSeq" id="WP_162425562.1">
    <property type="nucleotide sequence ID" value="NZ_WVIE01000078.1"/>
</dbReference>
<dbReference type="PANTHER" id="PTHR32552">
    <property type="entry name" value="FERRICHROME IRON RECEPTOR-RELATED"/>
    <property type="match status" value="1"/>
</dbReference>
<dbReference type="PANTHER" id="PTHR32552:SF68">
    <property type="entry name" value="FERRICHROME OUTER MEMBRANE TRANSPORTER_PHAGE RECEPTOR"/>
    <property type="match status" value="1"/>
</dbReference>
<protein>
    <submittedName>
        <fullName evidence="8">AMIN domain-containing protein</fullName>
    </submittedName>
</protein>
<keyword evidence="5" id="KW-0472">Membrane</keyword>
<keyword evidence="5" id="KW-0813">Transport</keyword>
<dbReference type="EMBL" id="WVIE01000078">
    <property type="protein sequence ID" value="NDJ20045.1"/>
    <property type="molecule type" value="Genomic_DNA"/>
</dbReference>
<name>A0A8J8CNY3_9CYAN</name>
<dbReference type="SUPFAM" id="SSF56935">
    <property type="entry name" value="Porins"/>
    <property type="match status" value="1"/>
</dbReference>
<evidence type="ECO:0000256" key="4">
    <source>
        <dbReference type="ARBA" id="ARBA00023065"/>
    </source>
</evidence>
<keyword evidence="4" id="KW-0406">Ion transport</keyword>
<evidence type="ECO:0000256" key="1">
    <source>
        <dbReference type="ARBA" id="ARBA00022496"/>
    </source>
</evidence>
<evidence type="ECO:0000256" key="3">
    <source>
        <dbReference type="ARBA" id="ARBA00023004"/>
    </source>
</evidence>
<dbReference type="InterPro" id="IPR039426">
    <property type="entry name" value="TonB-dep_rcpt-like"/>
</dbReference>
<keyword evidence="3" id="KW-0408">Iron</keyword>
<evidence type="ECO:0000259" key="7">
    <source>
        <dbReference type="Pfam" id="PF11741"/>
    </source>
</evidence>
<dbReference type="InterPro" id="IPR021731">
    <property type="entry name" value="AMIN_dom"/>
</dbReference>
<evidence type="ECO:0000259" key="6">
    <source>
        <dbReference type="Pfam" id="PF07715"/>
    </source>
</evidence>
<dbReference type="Gene3D" id="2.170.130.10">
    <property type="entry name" value="TonB-dependent receptor, plug domain"/>
    <property type="match status" value="1"/>
</dbReference>
<evidence type="ECO:0000256" key="5">
    <source>
        <dbReference type="PROSITE-ProRule" id="PRU01360"/>
    </source>
</evidence>
<dbReference type="GO" id="GO:0009279">
    <property type="term" value="C:cell outer membrane"/>
    <property type="evidence" value="ECO:0007669"/>
    <property type="project" value="UniProtKB-SubCell"/>
</dbReference>
<keyword evidence="5" id="KW-1134">Transmembrane beta strand</keyword>
<comment type="subcellular location">
    <subcellularLocation>
        <location evidence="5">Cell outer membrane</location>
        <topology evidence="5">Multi-pass membrane protein</topology>
    </subcellularLocation>
</comment>
<keyword evidence="5" id="KW-0812">Transmembrane</keyword>
<gene>
    <name evidence="8" type="ORF">GS601_22685</name>
</gene>
<comment type="caution">
    <text evidence="8">The sequence shown here is derived from an EMBL/GenBank/DDBJ whole genome shotgun (WGS) entry which is preliminary data.</text>
</comment>
<reference evidence="8" key="1">
    <citation type="submission" date="2019-12" db="EMBL/GenBank/DDBJ databases">
        <title>High-Quality draft genome sequences of three cyanobacteria isolated from the limestone walls of the Old Cathedral of Coimbra.</title>
        <authorList>
            <person name="Tiago I."/>
            <person name="Soares F."/>
            <person name="Portugal A."/>
        </authorList>
    </citation>
    <scope>NUCLEOTIDE SEQUENCE</scope>
    <source>
        <strain evidence="8">A</strain>
    </source>
</reference>
<dbReference type="InterPro" id="IPR012910">
    <property type="entry name" value="Plug_dom"/>
</dbReference>
<dbReference type="GO" id="GO:0015344">
    <property type="term" value="F:siderophore uptake transmembrane transporter activity"/>
    <property type="evidence" value="ECO:0007669"/>
    <property type="project" value="TreeGrafter"/>
</dbReference>
<accession>A0A8J8CNY3</accession>
<feature type="non-terminal residue" evidence="8">
    <location>
        <position position="196"/>
    </location>
</feature>
<feature type="domain" description="AMIN" evidence="7">
    <location>
        <begin position="14"/>
        <end position="74"/>
    </location>
</feature>
<evidence type="ECO:0000313" key="9">
    <source>
        <dbReference type="Proteomes" id="UP000646053"/>
    </source>
</evidence>
<sequence>LETPDNKPLTIDATKFRTEGNALVADIPNAVLTLPEGQSFQVENPAQGVTAVNVTQPEPTSVRVRVTGNQAPPTTEVVLKTGGLAYSLNPEGDEPDEEIVVTGEGEQGYRVPNASTATRTDTPIRDIPASIQVVPRQVIEDRGITDVAEALENVSGIDPGPVRAQTRIRGFTAGASFFVNGSRRGRFNFENITTDN</sequence>
<keyword evidence="2" id="KW-0732">Signal</keyword>
<evidence type="ECO:0000256" key="2">
    <source>
        <dbReference type="ARBA" id="ARBA00022729"/>
    </source>
</evidence>
<dbReference type="AlphaFoldDB" id="A0A8J8CNY3"/>
<evidence type="ECO:0000313" key="8">
    <source>
        <dbReference type="EMBL" id="NDJ20045.1"/>
    </source>
</evidence>
<comment type="similarity">
    <text evidence="5">Belongs to the TonB-dependent receptor family.</text>
</comment>
<dbReference type="Proteomes" id="UP000646053">
    <property type="component" value="Unassembled WGS sequence"/>
</dbReference>
<organism evidence="8 9">
    <name type="scientific">Myxacorys almedinensis A</name>
    <dbReference type="NCBI Taxonomy" id="2690445"/>
    <lineage>
        <taxon>Bacteria</taxon>
        <taxon>Bacillati</taxon>
        <taxon>Cyanobacteriota</taxon>
        <taxon>Cyanophyceae</taxon>
        <taxon>Leptolyngbyales</taxon>
        <taxon>Leptolyngbyaceae</taxon>
        <taxon>Myxacorys</taxon>
        <taxon>Myxacorys almedinensis</taxon>
    </lineage>
</organism>
<feature type="non-terminal residue" evidence="8">
    <location>
        <position position="1"/>
    </location>
</feature>
<dbReference type="PROSITE" id="PS52016">
    <property type="entry name" value="TONB_DEPENDENT_REC_3"/>
    <property type="match status" value="1"/>
</dbReference>
<dbReference type="Pfam" id="PF07715">
    <property type="entry name" value="Plug"/>
    <property type="match status" value="1"/>
</dbReference>
<dbReference type="InterPro" id="IPR037066">
    <property type="entry name" value="Plug_dom_sf"/>
</dbReference>
<keyword evidence="9" id="KW-1185">Reference proteome</keyword>
<dbReference type="Pfam" id="PF11741">
    <property type="entry name" value="AMIN"/>
    <property type="match status" value="1"/>
</dbReference>
<keyword evidence="5" id="KW-0998">Cell outer membrane</keyword>
<keyword evidence="1" id="KW-0410">Iron transport</keyword>
<proteinExistence type="inferred from homology"/>
<feature type="domain" description="TonB-dependent receptor plug" evidence="6">
    <location>
        <begin position="124"/>
        <end position="194"/>
    </location>
</feature>